<name>A0AA88DWE8_FICCA</name>
<accession>A0AA88DWE8</accession>
<sequence length="72" mass="8124">MAGRQVLHTSFSQLVIWGQRYLHQTMLQQPNLERGLRKGNGNQTQVDEREKLAKTPTFANPSTPVGVMTLMS</sequence>
<dbReference type="EMBL" id="BTGU01000142">
    <property type="protein sequence ID" value="GMN63102.1"/>
    <property type="molecule type" value="Genomic_DNA"/>
</dbReference>
<keyword evidence="3" id="KW-1185">Reference proteome</keyword>
<gene>
    <name evidence="2" type="ORF">TIFTF001_032183</name>
</gene>
<evidence type="ECO:0000256" key="1">
    <source>
        <dbReference type="SAM" id="MobiDB-lite"/>
    </source>
</evidence>
<evidence type="ECO:0000313" key="2">
    <source>
        <dbReference type="EMBL" id="GMN63102.1"/>
    </source>
</evidence>
<protein>
    <submittedName>
        <fullName evidence="2">Uncharacterized protein</fullName>
    </submittedName>
</protein>
<proteinExistence type="predicted"/>
<feature type="region of interest" description="Disordered" evidence="1">
    <location>
        <begin position="32"/>
        <end position="72"/>
    </location>
</feature>
<evidence type="ECO:0000313" key="3">
    <source>
        <dbReference type="Proteomes" id="UP001187192"/>
    </source>
</evidence>
<comment type="caution">
    <text evidence="2">The sequence shown here is derived from an EMBL/GenBank/DDBJ whole genome shotgun (WGS) entry which is preliminary data.</text>
</comment>
<organism evidence="2 3">
    <name type="scientific">Ficus carica</name>
    <name type="common">Common fig</name>
    <dbReference type="NCBI Taxonomy" id="3494"/>
    <lineage>
        <taxon>Eukaryota</taxon>
        <taxon>Viridiplantae</taxon>
        <taxon>Streptophyta</taxon>
        <taxon>Embryophyta</taxon>
        <taxon>Tracheophyta</taxon>
        <taxon>Spermatophyta</taxon>
        <taxon>Magnoliopsida</taxon>
        <taxon>eudicotyledons</taxon>
        <taxon>Gunneridae</taxon>
        <taxon>Pentapetalae</taxon>
        <taxon>rosids</taxon>
        <taxon>fabids</taxon>
        <taxon>Rosales</taxon>
        <taxon>Moraceae</taxon>
        <taxon>Ficeae</taxon>
        <taxon>Ficus</taxon>
    </lineage>
</organism>
<dbReference type="Proteomes" id="UP001187192">
    <property type="component" value="Unassembled WGS sequence"/>
</dbReference>
<reference evidence="2" key="1">
    <citation type="submission" date="2023-07" db="EMBL/GenBank/DDBJ databases">
        <title>draft genome sequence of fig (Ficus carica).</title>
        <authorList>
            <person name="Takahashi T."/>
            <person name="Nishimura K."/>
        </authorList>
    </citation>
    <scope>NUCLEOTIDE SEQUENCE</scope>
</reference>
<dbReference type="AlphaFoldDB" id="A0AA88DWE8"/>